<sequence>MAARSGIEPSEETLQAWQDQLNDQEIRLVKWSVDGEKVVPAGAWPAVARSSPADDTADAFEADFGLFNQEGIAEDKTPAYFALRRVCPCTSSGPAGRGADDHDCRLSPPPSSTFAFIAYVPDHAPVRPKMLYASSTNTLVRALGDSRFPVRMSAAEKGDLTYKSYLSTVTHDSAAAPLTAREAEMAEIRAAEASTADDADSAQARAGRSIIFGHAEGEQGGEAGETSEITGALPWADEVKEKVRQLGTDAEIGSCAVLASLLRLIARLSHADSMDWLSVQEIDIAKETIVLAADQPSSLAAPTSSPCYLLYRHAAGLVLIYSCPASSPIKSRLVYSSALLVFYKRALPQWTGQTVIKKLETSDPSEITPDWIDTELGPLAATASTDATVAGGADESSTPASGSASGTSTPKPESEVKFARPARPGRRR</sequence>
<dbReference type="GO" id="GO:0005884">
    <property type="term" value="C:actin filament"/>
    <property type="evidence" value="ECO:0007669"/>
    <property type="project" value="TreeGrafter"/>
</dbReference>
<dbReference type="GO" id="GO:0051015">
    <property type="term" value="F:actin filament binding"/>
    <property type="evidence" value="ECO:0007669"/>
    <property type="project" value="TreeGrafter"/>
</dbReference>
<evidence type="ECO:0000313" key="11">
    <source>
        <dbReference type="Proteomes" id="UP000237144"/>
    </source>
</evidence>
<accession>A0A2S5AZE0</accession>
<dbReference type="Gene3D" id="3.40.20.10">
    <property type="entry name" value="Severin"/>
    <property type="match status" value="2"/>
</dbReference>
<dbReference type="InterPro" id="IPR002108">
    <property type="entry name" value="ADF-H"/>
</dbReference>
<keyword evidence="11" id="KW-1185">Reference proteome</keyword>
<dbReference type="InterPro" id="IPR028458">
    <property type="entry name" value="Twinfilin"/>
</dbReference>
<dbReference type="GO" id="GO:0005737">
    <property type="term" value="C:cytoplasm"/>
    <property type="evidence" value="ECO:0007669"/>
    <property type="project" value="TreeGrafter"/>
</dbReference>
<dbReference type="InterPro" id="IPR029006">
    <property type="entry name" value="ADF-H/Gelsolin-like_dom_sf"/>
</dbReference>
<evidence type="ECO:0000256" key="4">
    <source>
        <dbReference type="ARBA" id="ARBA00022737"/>
    </source>
</evidence>
<reference evidence="10 11" key="1">
    <citation type="journal article" date="2018" name="Front. Microbiol.">
        <title>Prospects for Fungal Bioremediation of Acidic Radioactive Waste Sites: Characterization and Genome Sequence of Rhodotorula taiwanensis MD1149.</title>
        <authorList>
            <person name="Tkavc R."/>
            <person name="Matrosova V.Y."/>
            <person name="Grichenko O.E."/>
            <person name="Gostincar C."/>
            <person name="Volpe R.P."/>
            <person name="Klimenkova P."/>
            <person name="Gaidamakova E.K."/>
            <person name="Zhou C.E."/>
            <person name="Stewart B.J."/>
            <person name="Lyman M.G."/>
            <person name="Malfatti S.A."/>
            <person name="Rubinfeld B."/>
            <person name="Courtot M."/>
            <person name="Singh J."/>
            <person name="Dalgard C.L."/>
            <person name="Hamilton T."/>
            <person name="Frey K.G."/>
            <person name="Gunde-Cimerman N."/>
            <person name="Dugan L."/>
            <person name="Daly M.J."/>
        </authorList>
    </citation>
    <scope>NUCLEOTIDE SEQUENCE [LARGE SCALE GENOMIC DNA]</scope>
    <source>
        <strain evidence="10 11">MD1149</strain>
    </source>
</reference>
<evidence type="ECO:0000256" key="1">
    <source>
        <dbReference type="ARBA" id="ARBA00004245"/>
    </source>
</evidence>
<keyword evidence="4" id="KW-0677">Repeat</keyword>
<keyword evidence="6" id="KW-0206">Cytoskeleton</keyword>
<proteinExistence type="inferred from homology"/>
<dbReference type="PROSITE" id="PS51263">
    <property type="entry name" value="ADF_H"/>
    <property type="match status" value="1"/>
</dbReference>
<feature type="domain" description="ADF-H" evidence="9">
    <location>
        <begin position="4"/>
        <end position="170"/>
    </location>
</feature>
<evidence type="ECO:0000256" key="3">
    <source>
        <dbReference type="ARBA" id="ARBA00022490"/>
    </source>
</evidence>
<organism evidence="10 11">
    <name type="scientific">Rhodotorula taiwanensis</name>
    <dbReference type="NCBI Taxonomy" id="741276"/>
    <lineage>
        <taxon>Eukaryota</taxon>
        <taxon>Fungi</taxon>
        <taxon>Dikarya</taxon>
        <taxon>Basidiomycota</taxon>
        <taxon>Pucciniomycotina</taxon>
        <taxon>Microbotryomycetes</taxon>
        <taxon>Sporidiobolales</taxon>
        <taxon>Sporidiobolaceae</taxon>
        <taxon>Rhodotorula</taxon>
    </lineage>
</organism>
<dbReference type="GO" id="GO:0030042">
    <property type="term" value="P:actin filament depolymerization"/>
    <property type="evidence" value="ECO:0007669"/>
    <property type="project" value="TreeGrafter"/>
</dbReference>
<dbReference type="STRING" id="741276.A0A2S5AZE0"/>
<dbReference type="SUPFAM" id="SSF55753">
    <property type="entry name" value="Actin depolymerizing proteins"/>
    <property type="match status" value="2"/>
</dbReference>
<dbReference type="CDD" id="cd11285">
    <property type="entry name" value="ADF_Twf-N_like"/>
    <property type="match status" value="1"/>
</dbReference>
<feature type="compositionally biased region" description="Low complexity" evidence="8">
    <location>
        <begin position="396"/>
        <end position="410"/>
    </location>
</feature>
<feature type="region of interest" description="Disordered" evidence="8">
    <location>
        <begin position="383"/>
        <end position="428"/>
    </location>
</feature>
<dbReference type="PANTHER" id="PTHR13759">
    <property type="entry name" value="TWINFILIN"/>
    <property type="match status" value="1"/>
</dbReference>
<evidence type="ECO:0000313" key="10">
    <source>
        <dbReference type="EMBL" id="POY69909.1"/>
    </source>
</evidence>
<comment type="subunit">
    <text evidence="7">Interacts with G-actin; ADP-actin form.</text>
</comment>
<dbReference type="GO" id="GO:0051016">
    <property type="term" value="P:barbed-end actin filament capping"/>
    <property type="evidence" value="ECO:0007669"/>
    <property type="project" value="TreeGrafter"/>
</dbReference>
<evidence type="ECO:0000259" key="9">
    <source>
        <dbReference type="PROSITE" id="PS51263"/>
    </source>
</evidence>
<protein>
    <recommendedName>
        <fullName evidence="9">ADF-H domain-containing protein</fullName>
    </recommendedName>
</protein>
<dbReference type="PANTHER" id="PTHR13759:SF1">
    <property type="entry name" value="TWINFILIN"/>
    <property type="match status" value="1"/>
</dbReference>
<evidence type="ECO:0000256" key="5">
    <source>
        <dbReference type="ARBA" id="ARBA00023203"/>
    </source>
</evidence>
<comment type="caution">
    <text evidence="10">The sequence shown here is derived from an EMBL/GenBank/DDBJ whole genome shotgun (WGS) entry which is preliminary data.</text>
</comment>
<comment type="subcellular location">
    <subcellularLocation>
        <location evidence="1">Cytoplasm</location>
        <location evidence="1">Cytoskeleton</location>
    </subcellularLocation>
</comment>
<evidence type="ECO:0000256" key="7">
    <source>
        <dbReference type="ARBA" id="ARBA00038532"/>
    </source>
</evidence>
<dbReference type="AlphaFoldDB" id="A0A2S5AZE0"/>
<dbReference type="OrthoDB" id="10006997at2759"/>
<dbReference type="EMBL" id="PJQD01000169">
    <property type="protein sequence ID" value="POY69909.1"/>
    <property type="molecule type" value="Genomic_DNA"/>
</dbReference>
<dbReference type="SMART" id="SM00102">
    <property type="entry name" value="ADF"/>
    <property type="match status" value="1"/>
</dbReference>
<comment type="similarity">
    <text evidence="2">Belongs to the actin-binding proteins ADF family. Twinfilin subfamily.</text>
</comment>
<keyword evidence="5" id="KW-0009">Actin-binding</keyword>
<evidence type="ECO:0000256" key="8">
    <source>
        <dbReference type="SAM" id="MobiDB-lite"/>
    </source>
</evidence>
<gene>
    <name evidence="10" type="ORF">BMF94_7089</name>
</gene>
<dbReference type="Pfam" id="PF00241">
    <property type="entry name" value="Cofilin_ADF"/>
    <property type="match status" value="2"/>
</dbReference>
<dbReference type="GO" id="GO:0003785">
    <property type="term" value="F:actin monomer binding"/>
    <property type="evidence" value="ECO:0007669"/>
    <property type="project" value="TreeGrafter"/>
</dbReference>
<keyword evidence="3" id="KW-0963">Cytoplasm</keyword>
<name>A0A2S5AZE0_9BASI</name>
<evidence type="ECO:0000256" key="2">
    <source>
        <dbReference type="ARBA" id="ARBA00009557"/>
    </source>
</evidence>
<evidence type="ECO:0000256" key="6">
    <source>
        <dbReference type="ARBA" id="ARBA00023212"/>
    </source>
</evidence>
<dbReference type="Proteomes" id="UP000237144">
    <property type="component" value="Unassembled WGS sequence"/>
</dbReference>